<keyword evidence="6" id="KW-1185">Reference proteome</keyword>
<dbReference type="InterPro" id="IPR050559">
    <property type="entry name" value="P-Pant_transferase_sf"/>
</dbReference>
<feature type="region of interest" description="Disordered" evidence="3">
    <location>
        <begin position="1"/>
        <end position="30"/>
    </location>
</feature>
<name>A0ABU2NS27_9ACTN</name>
<comment type="caution">
    <text evidence="5">The sequence shown here is derived from an EMBL/GenBank/DDBJ whole genome shotgun (WGS) entry which is preliminary data.</text>
</comment>
<dbReference type="GO" id="GO:0016740">
    <property type="term" value="F:transferase activity"/>
    <property type="evidence" value="ECO:0007669"/>
    <property type="project" value="UniProtKB-KW"/>
</dbReference>
<proteinExistence type="inferred from homology"/>
<dbReference type="Pfam" id="PF01648">
    <property type="entry name" value="ACPS"/>
    <property type="match status" value="1"/>
</dbReference>
<dbReference type="InterPro" id="IPR008278">
    <property type="entry name" value="4-PPantetheinyl_Trfase_dom"/>
</dbReference>
<sequence length="294" mass="32064">MTGPATDGTRPPGAAGTTAPGSAFPPPSTYLPAPRGPWTQLLHDLHTTGTGLVHAYLSEWRSELLEGRERRALLGRDMERYEKLATAQLRERFLATRMLIRYTAAVALGAEPAALELRYGLNGRVHLRGHDQIDVSLSHTADLLLCGITSLGVIGVDTEPAGRKLSSPDVERLMCTEPERERLARTAQPDRDRVLLHLWTLKEAYSKALGQGLRFPFTEFGFRLDDEGTARLERSDGTLVRDGTWRFGTRIVPGGHLAALALQDTRRSEPPDTRAGTAVNRQILAAITGASSSG</sequence>
<evidence type="ECO:0000256" key="3">
    <source>
        <dbReference type="SAM" id="MobiDB-lite"/>
    </source>
</evidence>
<dbReference type="Proteomes" id="UP001183414">
    <property type="component" value="Unassembled WGS sequence"/>
</dbReference>
<dbReference type="SUPFAM" id="SSF56214">
    <property type="entry name" value="4'-phosphopantetheinyl transferase"/>
    <property type="match status" value="2"/>
</dbReference>
<evidence type="ECO:0000259" key="4">
    <source>
        <dbReference type="Pfam" id="PF01648"/>
    </source>
</evidence>
<keyword evidence="2 5" id="KW-0808">Transferase</keyword>
<dbReference type="RefSeq" id="WP_311672332.1">
    <property type="nucleotide sequence ID" value="NZ_JAVREQ010000004.1"/>
</dbReference>
<reference evidence="6" key="1">
    <citation type="submission" date="2023-07" db="EMBL/GenBank/DDBJ databases">
        <title>30 novel species of actinomycetes from the DSMZ collection.</title>
        <authorList>
            <person name="Nouioui I."/>
        </authorList>
    </citation>
    <scope>NUCLEOTIDE SEQUENCE [LARGE SCALE GENOMIC DNA]</scope>
    <source>
        <strain evidence="6">DSM 42041</strain>
    </source>
</reference>
<evidence type="ECO:0000256" key="1">
    <source>
        <dbReference type="ARBA" id="ARBA00010990"/>
    </source>
</evidence>
<dbReference type="EMBL" id="JAVREQ010000004">
    <property type="protein sequence ID" value="MDT0378438.1"/>
    <property type="molecule type" value="Genomic_DNA"/>
</dbReference>
<comment type="similarity">
    <text evidence="1">Belongs to the P-Pant transferase superfamily. Gsp/Sfp/HetI/AcpT family.</text>
</comment>
<feature type="compositionally biased region" description="Low complexity" evidence="3">
    <location>
        <begin position="1"/>
        <end position="22"/>
    </location>
</feature>
<evidence type="ECO:0000313" key="6">
    <source>
        <dbReference type="Proteomes" id="UP001183414"/>
    </source>
</evidence>
<evidence type="ECO:0000256" key="2">
    <source>
        <dbReference type="ARBA" id="ARBA00022679"/>
    </source>
</evidence>
<dbReference type="PANTHER" id="PTHR12215:SF10">
    <property type="entry name" value="L-AMINOADIPATE-SEMIALDEHYDE DEHYDROGENASE-PHOSPHOPANTETHEINYL TRANSFERASE"/>
    <property type="match status" value="1"/>
</dbReference>
<dbReference type="Gene3D" id="3.90.470.20">
    <property type="entry name" value="4'-phosphopantetheinyl transferase domain"/>
    <property type="match status" value="2"/>
</dbReference>
<accession>A0ABU2NS27</accession>
<organism evidence="5 6">
    <name type="scientific">Streptomyces hazeniae</name>
    <dbReference type="NCBI Taxonomy" id="3075538"/>
    <lineage>
        <taxon>Bacteria</taxon>
        <taxon>Bacillati</taxon>
        <taxon>Actinomycetota</taxon>
        <taxon>Actinomycetes</taxon>
        <taxon>Kitasatosporales</taxon>
        <taxon>Streptomycetaceae</taxon>
        <taxon>Streptomyces</taxon>
    </lineage>
</organism>
<evidence type="ECO:0000313" key="5">
    <source>
        <dbReference type="EMBL" id="MDT0378438.1"/>
    </source>
</evidence>
<feature type="domain" description="4'-phosphopantetheinyl transferase" evidence="4">
    <location>
        <begin position="154"/>
        <end position="238"/>
    </location>
</feature>
<dbReference type="InterPro" id="IPR037143">
    <property type="entry name" value="4-PPantetheinyl_Trfase_dom_sf"/>
</dbReference>
<protein>
    <submittedName>
        <fullName evidence="5">4'-phosphopantetheinyl transferase superfamily protein</fullName>
    </submittedName>
</protein>
<dbReference type="PANTHER" id="PTHR12215">
    <property type="entry name" value="PHOSPHOPANTETHEINE TRANSFERASE"/>
    <property type="match status" value="1"/>
</dbReference>
<gene>
    <name evidence="5" type="ORF">RM572_06550</name>
</gene>